<feature type="transmembrane region" description="Helical" evidence="8">
    <location>
        <begin position="7"/>
        <end position="33"/>
    </location>
</feature>
<evidence type="ECO:0000256" key="6">
    <source>
        <dbReference type="ARBA" id="ARBA00022989"/>
    </source>
</evidence>
<gene>
    <name evidence="10" type="ORF">PQU95_02470</name>
</gene>
<reference evidence="10 11" key="1">
    <citation type="submission" date="2023-01" db="EMBL/GenBank/DDBJ databases">
        <title>Novel species of the genus Vogesella isolated from rivers.</title>
        <authorList>
            <person name="Lu H."/>
        </authorList>
    </citation>
    <scope>NUCLEOTIDE SEQUENCE [LARGE SCALE GENOMIC DNA]</scope>
    <source>
        <strain evidence="10 11">DC21W</strain>
    </source>
</reference>
<dbReference type="PANTHER" id="PTHR43357:SF3">
    <property type="entry name" value="FE(3+)-TRANSPORT SYSTEM PERMEASE PROTEIN FBPB 2"/>
    <property type="match status" value="1"/>
</dbReference>
<evidence type="ECO:0000256" key="4">
    <source>
        <dbReference type="ARBA" id="ARBA00022519"/>
    </source>
</evidence>
<feature type="transmembrane region" description="Helical" evidence="8">
    <location>
        <begin position="457"/>
        <end position="475"/>
    </location>
</feature>
<evidence type="ECO:0000313" key="11">
    <source>
        <dbReference type="Proteomes" id="UP001219956"/>
    </source>
</evidence>
<protein>
    <submittedName>
        <fullName evidence="10">Iron ABC transporter permease</fullName>
    </submittedName>
</protein>
<evidence type="ECO:0000256" key="3">
    <source>
        <dbReference type="ARBA" id="ARBA00022475"/>
    </source>
</evidence>
<keyword evidence="6 8" id="KW-1133">Transmembrane helix</keyword>
<feature type="domain" description="ABC transmembrane type-1" evidence="9">
    <location>
        <begin position="325"/>
        <end position="529"/>
    </location>
</feature>
<feature type="transmembrane region" description="Helical" evidence="8">
    <location>
        <begin position="361"/>
        <end position="387"/>
    </location>
</feature>
<evidence type="ECO:0000256" key="1">
    <source>
        <dbReference type="ARBA" id="ARBA00004429"/>
    </source>
</evidence>
<keyword evidence="11" id="KW-1185">Reference proteome</keyword>
<accession>A0ABT5IUA1</accession>
<dbReference type="Proteomes" id="UP001219956">
    <property type="component" value="Unassembled WGS sequence"/>
</dbReference>
<dbReference type="PROSITE" id="PS50928">
    <property type="entry name" value="ABC_TM1"/>
    <property type="match status" value="2"/>
</dbReference>
<feature type="domain" description="ABC transmembrane type-1" evidence="9">
    <location>
        <begin position="52"/>
        <end position="255"/>
    </location>
</feature>
<feature type="transmembrane region" description="Helical" evidence="8">
    <location>
        <begin position="227"/>
        <end position="254"/>
    </location>
</feature>
<keyword evidence="5 8" id="KW-0812">Transmembrane</keyword>
<comment type="similarity">
    <text evidence="8">Belongs to the binding-protein-dependent transport system permease family.</text>
</comment>
<dbReference type="InterPro" id="IPR035906">
    <property type="entry name" value="MetI-like_sf"/>
</dbReference>
<feature type="transmembrane region" description="Helical" evidence="8">
    <location>
        <begin position="284"/>
        <end position="309"/>
    </location>
</feature>
<evidence type="ECO:0000256" key="5">
    <source>
        <dbReference type="ARBA" id="ARBA00022692"/>
    </source>
</evidence>
<evidence type="ECO:0000256" key="7">
    <source>
        <dbReference type="ARBA" id="ARBA00023136"/>
    </source>
</evidence>
<dbReference type="Pfam" id="PF00528">
    <property type="entry name" value="BPD_transp_1"/>
    <property type="match status" value="2"/>
</dbReference>
<feature type="transmembrane region" description="Helical" evidence="8">
    <location>
        <begin position="56"/>
        <end position="80"/>
    </location>
</feature>
<feature type="transmembrane region" description="Helical" evidence="8">
    <location>
        <begin position="87"/>
        <end position="110"/>
    </location>
</feature>
<feature type="transmembrane region" description="Helical" evidence="8">
    <location>
        <begin position="407"/>
        <end position="428"/>
    </location>
</feature>
<keyword evidence="2 8" id="KW-0813">Transport</keyword>
<keyword evidence="3" id="KW-1003">Cell membrane</keyword>
<feature type="transmembrane region" description="Helical" evidence="8">
    <location>
        <begin position="137"/>
        <end position="156"/>
    </location>
</feature>
<comment type="subcellular location">
    <subcellularLocation>
        <location evidence="1">Cell inner membrane</location>
        <topology evidence="1">Multi-pass membrane protein</topology>
    </subcellularLocation>
    <subcellularLocation>
        <location evidence="8">Cell membrane</location>
        <topology evidence="8">Multi-pass membrane protein</topology>
    </subcellularLocation>
</comment>
<dbReference type="SUPFAM" id="SSF161098">
    <property type="entry name" value="MetI-like"/>
    <property type="match status" value="2"/>
</dbReference>
<dbReference type="EMBL" id="JAQQLF010000002">
    <property type="protein sequence ID" value="MDC7716087.1"/>
    <property type="molecule type" value="Genomic_DNA"/>
</dbReference>
<keyword evidence="4" id="KW-0997">Cell inner membrane</keyword>
<feature type="transmembrane region" description="Helical" evidence="8">
    <location>
        <begin position="329"/>
        <end position="349"/>
    </location>
</feature>
<feature type="transmembrane region" description="Helical" evidence="8">
    <location>
        <begin position="193"/>
        <end position="215"/>
    </location>
</feature>
<name>A0ABT5IUA1_9NEIS</name>
<evidence type="ECO:0000256" key="2">
    <source>
        <dbReference type="ARBA" id="ARBA00022448"/>
    </source>
</evidence>
<organism evidence="10 11">
    <name type="scientific">Vogesella aquatica</name>
    <dbReference type="NCBI Taxonomy" id="2984206"/>
    <lineage>
        <taxon>Bacteria</taxon>
        <taxon>Pseudomonadati</taxon>
        <taxon>Pseudomonadota</taxon>
        <taxon>Betaproteobacteria</taxon>
        <taxon>Neisseriales</taxon>
        <taxon>Chromobacteriaceae</taxon>
        <taxon>Vogesella</taxon>
    </lineage>
</organism>
<feature type="transmembrane region" description="Helical" evidence="8">
    <location>
        <begin position="511"/>
        <end position="530"/>
    </location>
</feature>
<comment type="caution">
    <text evidence="10">The sequence shown here is derived from an EMBL/GenBank/DDBJ whole genome shotgun (WGS) entry which is preliminary data.</text>
</comment>
<dbReference type="CDD" id="cd06261">
    <property type="entry name" value="TM_PBP2"/>
    <property type="match status" value="2"/>
</dbReference>
<dbReference type="PANTHER" id="PTHR43357">
    <property type="entry name" value="INNER MEMBRANE ABC TRANSPORTER PERMEASE PROTEIN YDCV"/>
    <property type="match status" value="1"/>
</dbReference>
<dbReference type="InterPro" id="IPR000515">
    <property type="entry name" value="MetI-like"/>
</dbReference>
<dbReference type="PROSITE" id="PS51257">
    <property type="entry name" value="PROKAR_LIPOPROTEIN"/>
    <property type="match status" value="1"/>
</dbReference>
<evidence type="ECO:0000259" key="9">
    <source>
        <dbReference type="PROSITE" id="PS50928"/>
    </source>
</evidence>
<dbReference type="Gene3D" id="1.10.3720.10">
    <property type="entry name" value="MetI-like"/>
    <property type="match status" value="2"/>
</dbReference>
<sequence length="536" mass="58990">MSRLHTLVIPWLLACLIALCTIVPLGVVMLSALTPDPAIWSHLIEFTLPELFKNTAIMLLGVGAGVLLLGVSLAWLVAVYDFPGRRIFNWALMLPLAMPAYVMAFAQVGLLEFTGPVQTWLRPHFDTMRWFPEIRSSWGLVLVMSLAFYPYVYLLSRNAFATMGRRALEVGQSLGLSRSQGFWRIALPMARPWIAGGLILVVMESLADFGTVAVFNYDTFTSAIYKAWFALFSLDTAKQIASLLVMLVFVVLVLEQRSRGRRAYAQAGRAAPQPRLPLPGWRGWVATLAAGSALLLAFVIPMLQLVYWASLDFANQFSSDFLGYAWRSVSLSLIAAVLVTAIALVLAYLVRRQGSQAMRNLARVATMGYAIPGTVLAVGVFVPVAWLDNQIIAAMGWQGEVTAVLKGTLLAMLLAFVARFLAVAYSSVDTAMNRITRSHDEAARNLGYSGWALLRRVYLPLLSGGLFTGVLMVFVDVMKEMPITLMTRPFGWDTLSVRVYNMTAEGMWDQAALPAIAIVLVGLIPTILLSRQRDVA</sequence>
<evidence type="ECO:0000313" key="10">
    <source>
        <dbReference type="EMBL" id="MDC7716087.1"/>
    </source>
</evidence>
<evidence type="ECO:0000256" key="8">
    <source>
        <dbReference type="RuleBase" id="RU363032"/>
    </source>
</evidence>
<proteinExistence type="inferred from homology"/>
<keyword evidence="7 8" id="KW-0472">Membrane</keyword>